<dbReference type="KEGG" id="lal:AT746_11855"/>
<dbReference type="InterPro" id="IPR019546">
    <property type="entry name" value="TAT_signal_bac_arc"/>
</dbReference>
<dbReference type="GO" id="GO:0016491">
    <property type="term" value="F:oxidoreductase activity"/>
    <property type="evidence" value="ECO:0007669"/>
    <property type="project" value="InterPro"/>
</dbReference>
<dbReference type="EMBL" id="CP013650">
    <property type="protein sequence ID" value="ALS98897.1"/>
    <property type="molecule type" value="Genomic_DNA"/>
</dbReference>
<dbReference type="SUPFAM" id="SSF56003">
    <property type="entry name" value="Molybdenum cofactor-binding domain"/>
    <property type="match status" value="2"/>
</dbReference>
<keyword evidence="4" id="KW-1185">Reference proteome</keyword>
<dbReference type="PANTHER" id="PTHR47495:SF3">
    <property type="entry name" value="BLR6219 PROTEIN"/>
    <property type="match status" value="1"/>
</dbReference>
<dbReference type="InterPro" id="IPR046867">
    <property type="entry name" value="AldOxase/xan_DH_MoCoBD2"/>
</dbReference>
<dbReference type="InterPro" id="IPR008274">
    <property type="entry name" value="AldOxase/xan_DH_MoCoBD1"/>
</dbReference>
<dbReference type="NCBIfam" id="TIGR01409">
    <property type="entry name" value="TAT_signal_seq"/>
    <property type="match status" value="1"/>
</dbReference>
<proteinExistence type="predicted"/>
<evidence type="ECO:0000313" key="3">
    <source>
        <dbReference type="EMBL" id="ALS98897.1"/>
    </source>
</evidence>
<dbReference type="OrthoDB" id="9767994at2"/>
<evidence type="ECO:0000313" key="4">
    <source>
        <dbReference type="Proteomes" id="UP000068447"/>
    </source>
</evidence>
<dbReference type="InterPro" id="IPR012368">
    <property type="entry name" value="OxRdtase_Mopterin-bd_su_IorB"/>
</dbReference>
<dbReference type="Gene3D" id="3.30.365.10">
    <property type="entry name" value="Aldehyde oxidase/xanthine dehydrogenase, molybdopterin binding domain"/>
    <property type="match status" value="4"/>
</dbReference>
<reference evidence="3 4" key="1">
    <citation type="submission" date="2015-12" db="EMBL/GenBank/DDBJ databases">
        <title>Complete genome of Lacimicrobium alkaliphilum KCTC 32984.</title>
        <authorList>
            <person name="Kim S.-G."/>
            <person name="Lee Y.-J."/>
        </authorList>
    </citation>
    <scope>NUCLEOTIDE SEQUENCE [LARGE SCALE GENOMIC DNA]</scope>
    <source>
        <strain evidence="3 4">YelD216</strain>
    </source>
</reference>
<dbReference type="InterPro" id="IPR000674">
    <property type="entry name" value="Ald_Oxase/Xan_DH_a/b"/>
</dbReference>
<dbReference type="Pfam" id="PF20256">
    <property type="entry name" value="MoCoBD_2"/>
    <property type="match status" value="2"/>
</dbReference>
<dbReference type="PROSITE" id="PS51318">
    <property type="entry name" value="TAT"/>
    <property type="match status" value="1"/>
</dbReference>
<dbReference type="RefSeq" id="WP_062480575.1">
    <property type="nucleotide sequence ID" value="NZ_CP013650.1"/>
</dbReference>
<dbReference type="SMART" id="SM01008">
    <property type="entry name" value="Ald_Xan_dh_C"/>
    <property type="match status" value="1"/>
</dbReference>
<dbReference type="PANTHER" id="PTHR47495">
    <property type="entry name" value="ALDEHYDE DEHYDROGENASE"/>
    <property type="match status" value="1"/>
</dbReference>
<evidence type="ECO:0000256" key="1">
    <source>
        <dbReference type="ARBA" id="ARBA00022729"/>
    </source>
</evidence>
<dbReference type="PIRSF" id="PIRSF036389">
    <property type="entry name" value="IOR_B"/>
    <property type="match status" value="1"/>
</dbReference>
<dbReference type="InterPro" id="IPR037165">
    <property type="entry name" value="AldOxase/xan_DH_Mopterin-bd_sf"/>
</dbReference>
<name>A0A0U3AJH0_9ALTE</name>
<dbReference type="Proteomes" id="UP000068447">
    <property type="component" value="Chromosome"/>
</dbReference>
<feature type="domain" description="Aldehyde oxidase/xanthine dehydrogenase a/b hammerhead" evidence="2">
    <location>
        <begin position="208"/>
        <end position="297"/>
    </location>
</feature>
<organism evidence="3 4">
    <name type="scientific">Lacimicrobium alkaliphilum</name>
    <dbReference type="NCBI Taxonomy" id="1526571"/>
    <lineage>
        <taxon>Bacteria</taxon>
        <taxon>Pseudomonadati</taxon>
        <taxon>Pseudomonadota</taxon>
        <taxon>Gammaproteobacteria</taxon>
        <taxon>Alteromonadales</taxon>
        <taxon>Alteromonadaceae</taxon>
        <taxon>Lacimicrobium</taxon>
    </lineage>
</organism>
<dbReference type="InterPro" id="IPR006311">
    <property type="entry name" value="TAT_signal"/>
</dbReference>
<sequence>MNPIKNASRRQFLKLAGIGSGALVLGTVMPGWAPAWADSKTAESLSEMNLFVSIGSDDQVHIICHRSEMGQGIRTGLPQVVADELMADWNKVKVVQGLANEAYGSQNTDGSRSVRHFYQTMREMGAMARTMLEQAAAEHWQVPVAEVQARDHQIWHKASDRHLRYGELAEKAAELSAPDKDALVYKSRADFSYIGKDVAIVDLEDMLSGNTEFGIDIQMPEMLYASIERAPVLGANIDSVDDTQAKKVSGVVDVIPMPQFSLPAAFKPLAGVAVLANNTWAAMQGRKKLKISWTDSEHGSHDSAEYLDTLKQRVQNRGKVIRSIGDAYTGMMNAVQTHSASYTLPYLIHAPMEPPAATAVFKDGMMEIWACTQTPQSTQSTVAQILGLEKEQVKVHVTLLGGGFGRKSKPDFSVEAALLAKQTGKPVKVTWSREDEIKQGYYHAVSAQYYEAGMDDTGRVTSWLQRTAFPSISWTFDGKTDAPSDGELSLGFGDLPFALDNLSCETQTAEGHIRIGWVRSVSNIQHGFAIGSFVDELADKLGREPRQMWLELLGSDRHVDPEPEGFKYGNYGDPKEKFPIDTARLKKVLNLVADKANVEQQTAANEAWGISVHRSFVSYTAVATKVRVKEGKVKVLEMHCAIDAGTIVNPDRVRSQMEGSMIFGLSLAMLGEITVEEGAVKQSNFHDYPILRMHQSPPISVYIVESDAPPGGVGEPGVPPVAASLANAIFRASGKRIRDLPVNKHLEV</sequence>
<keyword evidence="1" id="KW-0732">Signal</keyword>
<dbReference type="STRING" id="1526571.AT746_11855"/>
<evidence type="ECO:0000259" key="2">
    <source>
        <dbReference type="SMART" id="SM01008"/>
    </source>
</evidence>
<dbReference type="Gene3D" id="3.90.1170.50">
    <property type="entry name" value="Aldehyde oxidase/xanthine dehydrogenase, a/b hammerhead"/>
    <property type="match status" value="1"/>
</dbReference>
<gene>
    <name evidence="3" type="ORF">AT746_11855</name>
</gene>
<dbReference type="InterPro" id="IPR052516">
    <property type="entry name" value="N-heterocyclic_Hydroxylase"/>
</dbReference>
<accession>A0A0U3AJH0</accession>
<dbReference type="Pfam" id="PF02738">
    <property type="entry name" value="MoCoBD_1"/>
    <property type="match status" value="1"/>
</dbReference>
<protein>
    <submittedName>
        <fullName evidence="3">Xanthine dehydrogenase</fullName>
    </submittedName>
</protein>
<dbReference type="AlphaFoldDB" id="A0A0U3AJH0"/>